<evidence type="ECO:0000313" key="2">
    <source>
        <dbReference type="EMBL" id="MBE9192398.1"/>
    </source>
</evidence>
<dbReference type="PANTHER" id="PTHR30543">
    <property type="entry name" value="CHROMATE REDUCTASE"/>
    <property type="match status" value="1"/>
</dbReference>
<dbReference type="InterPro" id="IPR005025">
    <property type="entry name" value="FMN_Rdtase-like_dom"/>
</dbReference>
<feature type="domain" description="NADPH-dependent FMN reductase-like" evidence="1">
    <location>
        <begin position="8"/>
        <end position="134"/>
    </location>
</feature>
<dbReference type="Gene3D" id="3.40.50.360">
    <property type="match status" value="1"/>
</dbReference>
<dbReference type="InterPro" id="IPR050712">
    <property type="entry name" value="NAD(P)H-dep_reductase"/>
</dbReference>
<accession>A0ABR9UYS1</accession>
<dbReference type="PANTHER" id="PTHR30543:SF21">
    <property type="entry name" value="NAD(P)H-DEPENDENT FMN REDUCTASE LOT6"/>
    <property type="match status" value="1"/>
</dbReference>
<dbReference type="InterPro" id="IPR029039">
    <property type="entry name" value="Flavoprotein-like_sf"/>
</dbReference>
<dbReference type="Proteomes" id="UP000651156">
    <property type="component" value="Unassembled WGS sequence"/>
</dbReference>
<evidence type="ECO:0000313" key="3">
    <source>
        <dbReference type="Proteomes" id="UP000651156"/>
    </source>
</evidence>
<dbReference type="SUPFAM" id="SSF52218">
    <property type="entry name" value="Flavoproteins"/>
    <property type="match status" value="1"/>
</dbReference>
<evidence type="ECO:0000259" key="1">
    <source>
        <dbReference type="Pfam" id="PF03358"/>
    </source>
</evidence>
<comment type="caution">
    <text evidence="2">The sequence shown here is derived from an EMBL/GenBank/DDBJ whole genome shotgun (WGS) entry which is preliminary data.</text>
</comment>
<dbReference type="RefSeq" id="WP_193933829.1">
    <property type="nucleotide sequence ID" value="NZ_CAWPMZ010000090.1"/>
</dbReference>
<sequence>MKNLFIPVILGTTRQGRMSEPVANFIVEQVKQWSSVETELIDIRQLHFPIDNAGQAIKDPQFSATCERADGFILVVPEYNHSFPGWLKHVLDTNLEEYIHKAVGICGVSASPFGGTRVIQSLLPVMRELGLVTTFYDLNFGNVNKLFDESGKITEAEKDAYIRRFERSMKELVWMSTTLRYGRLNISVEVQQVDATPPNCHANKPCPEADTILRVTCSKDEVETTTA</sequence>
<protein>
    <submittedName>
        <fullName evidence="2">NAD(P)H-dependent oxidoreductase</fullName>
    </submittedName>
</protein>
<organism evidence="2 3">
    <name type="scientific">Gloeocapsopsis crepidinum LEGE 06123</name>
    <dbReference type="NCBI Taxonomy" id="588587"/>
    <lineage>
        <taxon>Bacteria</taxon>
        <taxon>Bacillati</taxon>
        <taxon>Cyanobacteriota</taxon>
        <taxon>Cyanophyceae</taxon>
        <taxon>Oscillatoriophycideae</taxon>
        <taxon>Chroococcales</taxon>
        <taxon>Chroococcaceae</taxon>
        <taxon>Gloeocapsopsis</taxon>
    </lineage>
</organism>
<keyword evidence="3" id="KW-1185">Reference proteome</keyword>
<dbReference type="EMBL" id="JADEWN010000054">
    <property type="protein sequence ID" value="MBE9192398.1"/>
    <property type="molecule type" value="Genomic_DNA"/>
</dbReference>
<name>A0ABR9UYS1_9CHRO</name>
<dbReference type="Pfam" id="PF03358">
    <property type="entry name" value="FMN_red"/>
    <property type="match status" value="1"/>
</dbReference>
<reference evidence="2 3" key="1">
    <citation type="submission" date="2020-10" db="EMBL/GenBank/DDBJ databases">
        <authorList>
            <person name="Castelo-Branco R."/>
            <person name="Eusebio N."/>
            <person name="Adriana R."/>
            <person name="Vieira A."/>
            <person name="Brugerolle De Fraissinette N."/>
            <person name="Rezende De Castro R."/>
            <person name="Schneider M.P."/>
            <person name="Vasconcelos V."/>
            <person name="Leao P.N."/>
        </authorList>
    </citation>
    <scope>NUCLEOTIDE SEQUENCE [LARGE SCALE GENOMIC DNA]</scope>
    <source>
        <strain evidence="2 3">LEGE 06123</strain>
    </source>
</reference>
<proteinExistence type="predicted"/>
<gene>
    <name evidence="2" type="ORF">IQ230_19015</name>
</gene>